<dbReference type="SUPFAM" id="SSF52540">
    <property type="entry name" value="P-loop containing nucleoside triphosphate hydrolases"/>
    <property type="match status" value="1"/>
</dbReference>
<feature type="region of interest" description="Disordered" evidence="8">
    <location>
        <begin position="106"/>
        <end position="176"/>
    </location>
</feature>
<protein>
    <recommendedName>
        <fullName evidence="9">EF-hand domain-containing protein</fullName>
    </recommendedName>
</protein>
<keyword evidence="6" id="KW-0342">GTP-binding</keyword>
<evidence type="ECO:0000259" key="9">
    <source>
        <dbReference type="PROSITE" id="PS50222"/>
    </source>
</evidence>
<dbReference type="SMART" id="SM00174">
    <property type="entry name" value="RHO"/>
    <property type="match status" value="1"/>
</dbReference>
<evidence type="ECO:0000256" key="5">
    <source>
        <dbReference type="ARBA" id="ARBA00023054"/>
    </source>
</evidence>
<comment type="subcellular location">
    <subcellularLocation>
        <location evidence="1">Cytoplasm</location>
    </subcellularLocation>
</comment>
<dbReference type="Gene3D" id="1.10.238.10">
    <property type="entry name" value="EF-hand"/>
    <property type="match status" value="1"/>
</dbReference>
<feature type="coiled-coil region" evidence="7">
    <location>
        <begin position="318"/>
        <end position="510"/>
    </location>
</feature>
<dbReference type="InterPro" id="IPR027417">
    <property type="entry name" value="P-loop_NTPase"/>
</dbReference>
<dbReference type="InterPro" id="IPR002048">
    <property type="entry name" value="EF_hand_dom"/>
</dbReference>
<keyword evidence="3" id="KW-0547">Nucleotide-binding</keyword>
<dbReference type="InterPro" id="IPR011992">
    <property type="entry name" value="EF-hand-dom_pair"/>
</dbReference>
<dbReference type="PRINTS" id="PR00449">
    <property type="entry name" value="RASTRNSFRMNG"/>
</dbReference>
<evidence type="ECO:0000256" key="3">
    <source>
        <dbReference type="ARBA" id="ARBA00022741"/>
    </source>
</evidence>
<gene>
    <name evidence="10" type="ORF">GSLYS_00008713001</name>
</gene>
<dbReference type="InterPro" id="IPR001806">
    <property type="entry name" value="Small_GTPase"/>
</dbReference>
<dbReference type="GO" id="GO:0005509">
    <property type="term" value="F:calcium ion binding"/>
    <property type="evidence" value="ECO:0007669"/>
    <property type="project" value="InterPro"/>
</dbReference>
<dbReference type="AlphaFoldDB" id="A0AAV2HL60"/>
<feature type="compositionally biased region" description="Acidic residues" evidence="8">
    <location>
        <begin position="647"/>
        <end position="658"/>
    </location>
</feature>
<dbReference type="GO" id="GO:0003924">
    <property type="term" value="F:GTPase activity"/>
    <property type="evidence" value="ECO:0007669"/>
    <property type="project" value="InterPro"/>
</dbReference>
<dbReference type="PROSITE" id="PS50222">
    <property type="entry name" value="EF_HAND_2"/>
    <property type="match status" value="1"/>
</dbReference>
<dbReference type="NCBIfam" id="TIGR00231">
    <property type="entry name" value="small_GTP"/>
    <property type="match status" value="1"/>
</dbReference>
<keyword evidence="5 7" id="KW-0175">Coiled coil</keyword>
<dbReference type="CDD" id="cd00154">
    <property type="entry name" value="Rab"/>
    <property type="match status" value="1"/>
</dbReference>
<dbReference type="EMBL" id="CAXITT010000181">
    <property type="protein sequence ID" value="CAL1534753.1"/>
    <property type="molecule type" value="Genomic_DNA"/>
</dbReference>
<dbReference type="InterPro" id="IPR018247">
    <property type="entry name" value="EF_Hand_1_Ca_BS"/>
</dbReference>
<feature type="region of interest" description="Disordered" evidence="8">
    <location>
        <begin position="71"/>
        <end position="90"/>
    </location>
</feature>
<evidence type="ECO:0000256" key="1">
    <source>
        <dbReference type="ARBA" id="ARBA00004496"/>
    </source>
</evidence>
<comment type="caution">
    <text evidence="10">The sequence shown here is derived from an EMBL/GenBank/DDBJ whole genome shotgun (WGS) entry which is preliminary data.</text>
</comment>
<keyword evidence="2" id="KW-0963">Cytoplasm</keyword>
<accession>A0AAV2HL60</accession>
<organism evidence="10 11">
    <name type="scientific">Lymnaea stagnalis</name>
    <name type="common">Great pond snail</name>
    <name type="synonym">Helix stagnalis</name>
    <dbReference type="NCBI Taxonomy" id="6523"/>
    <lineage>
        <taxon>Eukaryota</taxon>
        <taxon>Metazoa</taxon>
        <taxon>Spiralia</taxon>
        <taxon>Lophotrochozoa</taxon>
        <taxon>Mollusca</taxon>
        <taxon>Gastropoda</taxon>
        <taxon>Heterobranchia</taxon>
        <taxon>Euthyneura</taxon>
        <taxon>Panpulmonata</taxon>
        <taxon>Hygrophila</taxon>
        <taxon>Lymnaeoidea</taxon>
        <taxon>Lymnaeidae</taxon>
        <taxon>Lymnaea</taxon>
    </lineage>
</organism>
<dbReference type="GO" id="GO:0005737">
    <property type="term" value="C:cytoplasm"/>
    <property type="evidence" value="ECO:0007669"/>
    <property type="project" value="UniProtKB-SubCell"/>
</dbReference>
<dbReference type="SMART" id="SM00175">
    <property type="entry name" value="RAB"/>
    <property type="match status" value="1"/>
</dbReference>
<reference evidence="10 11" key="1">
    <citation type="submission" date="2024-04" db="EMBL/GenBank/DDBJ databases">
        <authorList>
            <consortium name="Genoscope - CEA"/>
            <person name="William W."/>
        </authorList>
    </citation>
    <scope>NUCLEOTIDE SEQUENCE [LARGE SCALE GENOMIC DNA]</scope>
</reference>
<evidence type="ECO:0000256" key="4">
    <source>
        <dbReference type="ARBA" id="ARBA00022837"/>
    </source>
</evidence>
<sequence length="943" mass="107627">MADIFPVDDVAAIRSYLKLDDNENVVTKTRFAELFADLSMSPEELDAIFQALDTDGDDAISLDDLLKHYNRPCPPPNKVSDTDQDSDALPSRTNCHAFSLSNKPNGLYENLTSRGDHAPHDGDHPNQSAMKTLSPLDNNPIRRPRSLDARRRHRITPTREYSHSENVSPTVNFGDEDNAENLSIKYDQSTLTSQLSSRIARNVSQDLVAPSKDSLALNFSSRRVRGAQSYERSSSNSDEERPPNFEEGVVRNPKNKETPSPGMRSRNQLMVPESDRAETPVAEISILSPSSQEQVCELYQNLHSVDKPELVSQFESILLNVINDVRQYQLENERLEKTYRREKDEHDKHLRRLEEEMEQQVQSIEERVRKQEKERLESEKIELRNQLDSEIIMLQLNLKKLQQDGENKLDKGQEEHLMNLKKRLEEIASENRMLKSELTDAQTNLALIRSQMTAVKQQLDEKNYELEVENKTIEDYVNEQDKLRRQLQMLHEANKTLLDTNDNLRELLDSVPNGTPSYKRAASTDSGASAKSNRSLSPNFPRKGSVMSDYVDMHPGNCIYSSRKKIISFYNFDRNRPLLESGMMPRFLNESCEDDNMAEDLDSGHSTMRDINDINDDTELDSVSVQSDMRRSRRHKRLRTGMRVQEEEPDSHDEESETEETRSSNLDTFRLPDHKRSPSVGSRGSNRSQKSLNRDESILSQSSKSSRGSMRRQLPAVPAKDLSAVTKVSKEPERMYKIVLAGDAAVGKSSFIVRLCKGKFVPNLSSTLGVDFQTKMLDVDGQPTALQLWDTAGQERFRSVARTYFRRADGVLLLYDVTYERSFLNLRDWVDAIEAIHHLKMFNLQDGALKKVPIMLVGNKTDARPELEHQGRRVVKYDDGVRLSREINSLFIETSAKDGANITEAVIELTRLLRTNEDMEVKTVGMQLHDMKDKKSGSCCKRS</sequence>
<keyword evidence="4" id="KW-0106">Calcium</keyword>
<feature type="compositionally biased region" description="Polar residues" evidence="8">
    <location>
        <begin position="523"/>
        <end position="538"/>
    </location>
</feature>
<feature type="compositionally biased region" description="Basic and acidic residues" evidence="8">
    <location>
        <begin position="114"/>
        <end position="124"/>
    </location>
</feature>
<dbReference type="SUPFAM" id="SSF47473">
    <property type="entry name" value="EF-hand"/>
    <property type="match status" value="1"/>
</dbReference>
<evidence type="ECO:0000313" key="11">
    <source>
        <dbReference type="Proteomes" id="UP001497497"/>
    </source>
</evidence>
<dbReference type="InterPro" id="IPR005225">
    <property type="entry name" value="Small_GTP-bd"/>
</dbReference>
<feature type="compositionally biased region" description="Polar residues" evidence="8">
    <location>
        <begin position="679"/>
        <end position="691"/>
    </location>
</feature>
<dbReference type="InterPro" id="IPR050227">
    <property type="entry name" value="Rab"/>
</dbReference>
<dbReference type="PROSITE" id="PS51420">
    <property type="entry name" value="RHO"/>
    <property type="match status" value="1"/>
</dbReference>
<dbReference type="PROSITE" id="PS00018">
    <property type="entry name" value="EF_HAND_1"/>
    <property type="match status" value="1"/>
</dbReference>
<evidence type="ECO:0000256" key="2">
    <source>
        <dbReference type="ARBA" id="ARBA00022490"/>
    </source>
</evidence>
<dbReference type="PROSITE" id="PS51419">
    <property type="entry name" value="RAB"/>
    <property type="match status" value="1"/>
</dbReference>
<feature type="region of interest" description="Disordered" evidence="8">
    <location>
        <begin position="510"/>
        <end position="546"/>
    </location>
</feature>
<dbReference type="SMART" id="SM00173">
    <property type="entry name" value="RAS"/>
    <property type="match status" value="1"/>
</dbReference>
<proteinExistence type="predicted"/>
<feature type="compositionally biased region" description="Polar residues" evidence="8">
    <location>
        <begin position="125"/>
        <end position="137"/>
    </location>
</feature>
<name>A0AAV2HL60_LYMST</name>
<dbReference type="FunFam" id="3.40.50.300:FF:001348">
    <property type="entry name" value="Ras and EF-hand domain-containing protein"/>
    <property type="match status" value="1"/>
</dbReference>
<feature type="region of interest" description="Disordered" evidence="8">
    <location>
        <begin position="224"/>
        <end position="276"/>
    </location>
</feature>
<evidence type="ECO:0000256" key="8">
    <source>
        <dbReference type="SAM" id="MobiDB-lite"/>
    </source>
</evidence>
<dbReference type="PANTHER" id="PTHR47977">
    <property type="entry name" value="RAS-RELATED PROTEIN RAB"/>
    <property type="match status" value="1"/>
</dbReference>
<dbReference type="Pfam" id="PF00071">
    <property type="entry name" value="Ras"/>
    <property type="match status" value="1"/>
</dbReference>
<feature type="compositionally biased region" description="Low complexity" evidence="8">
    <location>
        <begin position="698"/>
        <end position="712"/>
    </location>
</feature>
<keyword evidence="11" id="KW-1185">Reference proteome</keyword>
<evidence type="ECO:0000313" key="10">
    <source>
        <dbReference type="EMBL" id="CAL1534753.1"/>
    </source>
</evidence>
<evidence type="ECO:0000256" key="6">
    <source>
        <dbReference type="ARBA" id="ARBA00023134"/>
    </source>
</evidence>
<dbReference type="Gene3D" id="3.40.50.300">
    <property type="entry name" value="P-loop containing nucleotide triphosphate hydrolases"/>
    <property type="match status" value="1"/>
</dbReference>
<evidence type="ECO:0000256" key="7">
    <source>
        <dbReference type="SAM" id="Coils"/>
    </source>
</evidence>
<feature type="domain" description="EF-hand" evidence="9">
    <location>
        <begin position="40"/>
        <end position="75"/>
    </location>
</feature>
<feature type="region of interest" description="Disordered" evidence="8">
    <location>
        <begin position="596"/>
        <end position="718"/>
    </location>
</feature>
<dbReference type="GO" id="GO:0005525">
    <property type="term" value="F:GTP binding"/>
    <property type="evidence" value="ECO:0007669"/>
    <property type="project" value="UniProtKB-KW"/>
</dbReference>
<dbReference type="PROSITE" id="PS51421">
    <property type="entry name" value="RAS"/>
    <property type="match status" value="1"/>
</dbReference>
<feature type="compositionally biased region" description="Basic residues" evidence="8">
    <location>
        <begin position="631"/>
        <end position="640"/>
    </location>
</feature>
<dbReference type="Proteomes" id="UP001497497">
    <property type="component" value="Unassembled WGS sequence"/>
</dbReference>